<name>A0AA39CED4_9EURO</name>
<keyword evidence="2" id="KW-1185">Reference proteome</keyword>
<dbReference type="PANTHER" id="PTHR42085">
    <property type="entry name" value="F-BOX DOMAIN-CONTAINING PROTEIN"/>
    <property type="match status" value="1"/>
</dbReference>
<proteinExistence type="predicted"/>
<evidence type="ECO:0000313" key="1">
    <source>
        <dbReference type="EMBL" id="KAJ9605107.1"/>
    </source>
</evidence>
<protein>
    <submittedName>
        <fullName evidence="1">Uncharacterized protein</fullName>
    </submittedName>
</protein>
<organism evidence="1 2">
    <name type="scientific">Cladophialophora chaetospira</name>
    <dbReference type="NCBI Taxonomy" id="386627"/>
    <lineage>
        <taxon>Eukaryota</taxon>
        <taxon>Fungi</taxon>
        <taxon>Dikarya</taxon>
        <taxon>Ascomycota</taxon>
        <taxon>Pezizomycotina</taxon>
        <taxon>Eurotiomycetes</taxon>
        <taxon>Chaetothyriomycetidae</taxon>
        <taxon>Chaetothyriales</taxon>
        <taxon>Herpotrichiellaceae</taxon>
        <taxon>Cladophialophora</taxon>
    </lineage>
</organism>
<dbReference type="InterPro" id="IPR038883">
    <property type="entry name" value="AN11006-like"/>
</dbReference>
<reference evidence="1" key="1">
    <citation type="submission" date="2022-10" db="EMBL/GenBank/DDBJ databases">
        <title>Culturing micro-colonial fungi from biological soil crusts in the Mojave desert and describing Neophaeococcomyces mojavensis, and introducing the new genera and species Taxawa tesnikishii.</title>
        <authorList>
            <person name="Kurbessoian T."/>
            <person name="Stajich J.E."/>
        </authorList>
    </citation>
    <scope>NUCLEOTIDE SEQUENCE</scope>
    <source>
        <strain evidence="1">TK_41</strain>
    </source>
</reference>
<dbReference type="EMBL" id="JAPDRK010000017">
    <property type="protein sequence ID" value="KAJ9605107.1"/>
    <property type="molecule type" value="Genomic_DNA"/>
</dbReference>
<gene>
    <name evidence="1" type="ORF">H2200_010497</name>
</gene>
<sequence>MTGHTDAIWRTSEALPTSQLLGLPAELRQRIFEYVFTTDSVFPPQKDVNPARLLGLIGYQHQLYGPGSTKLGLISDSVKAMLLCRRLYQETRLMPLQVNPVQPLPVMGSNTTATKRFLDKCKAGQRRAIRKMELHLLASVTEAWSLQSILRSVADVHDPAEELEDVPRGAGNSEFDTSCTEINVRQSDLHGSSNLRQLAITVTTRDLLLAQADSLVGLLHVLTVPPACEASTRPSTPFACTASWVSEIAHFKSLRRLTLVIEASAVVANQVPIDDRKRFADFVQVVVPTTKVDIQWKVQENMILAPDDSESWDFLGRSDVMASDAG</sequence>
<dbReference type="AlphaFoldDB" id="A0AA39CED4"/>
<evidence type="ECO:0000313" key="2">
    <source>
        <dbReference type="Proteomes" id="UP001172673"/>
    </source>
</evidence>
<comment type="caution">
    <text evidence="1">The sequence shown here is derived from an EMBL/GenBank/DDBJ whole genome shotgun (WGS) entry which is preliminary data.</text>
</comment>
<accession>A0AA39CED4</accession>
<dbReference type="PANTHER" id="PTHR42085:SF1">
    <property type="entry name" value="F-BOX DOMAIN-CONTAINING PROTEIN"/>
    <property type="match status" value="1"/>
</dbReference>
<dbReference type="Proteomes" id="UP001172673">
    <property type="component" value="Unassembled WGS sequence"/>
</dbReference>